<dbReference type="Proteomes" id="UP001499938">
    <property type="component" value="Unassembled WGS sequence"/>
</dbReference>
<dbReference type="EMBL" id="BAAAPO010000042">
    <property type="protein sequence ID" value="GAA1802300.1"/>
    <property type="molecule type" value="Genomic_DNA"/>
</dbReference>
<protein>
    <submittedName>
        <fullName evidence="2">Uncharacterized protein</fullName>
    </submittedName>
</protein>
<evidence type="ECO:0000313" key="3">
    <source>
        <dbReference type="Proteomes" id="UP001499938"/>
    </source>
</evidence>
<gene>
    <name evidence="2" type="ORF">GCM10009811_27580</name>
</gene>
<evidence type="ECO:0000313" key="2">
    <source>
        <dbReference type="EMBL" id="GAA1802300.1"/>
    </source>
</evidence>
<feature type="compositionally biased region" description="Basic residues" evidence="1">
    <location>
        <begin position="54"/>
        <end position="63"/>
    </location>
</feature>
<name>A0ABP4Y5J4_9MICO</name>
<evidence type="ECO:0000256" key="1">
    <source>
        <dbReference type="SAM" id="MobiDB-lite"/>
    </source>
</evidence>
<proteinExistence type="predicted"/>
<feature type="region of interest" description="Disordered" evidence="1">
    <location>
        <begin position="37"/>
        <end position="63"/>
    </location>
</feature>
<accession>A0ABP4Y5J4</accession>
<sequence>MSDIGEIAAGMPHAQLYDESADRPIWQVGGKSFVFGRSPRPDAVDPATGELAARRRARLASRE</sequence>
<keyword evidence="3" id="KW-1185">Reference proteome</keyword>
<organism evidence="2 3">
    <name type="scientific">Nostocoides veronense</name>
    <dbReference type="NCBI Taxonomy" id="330836"/>
    <lineage>
        <taxon>Bacteria</taxon>
        <taxon>Bacillati</taxon>
        <taxon>Actinomycetota</taxon>
        <taxon>Actinomycetes</taxon>
        <taxon>Micrococcales</taxon>
        <taxon>Intrasporangiaceae</taxon>
        <taxon>Nostocoides</taxon>
    </lineage>
</organism>
<comment type="caution">
    <text evidence="2">The sequence shown here is derived from an EMBL/GenBank/DDBJ whole genome shotgun (WGS) entry which is preliminary data.</text>
</comment>
<reference evidence="3" key="1">
    <citation type="journal article" date="2019" name="Int. J. Syst. Evol. Microbiol.">
        <title>The Global Catalogue of Microorganisms (GCM) 10K type strain sequencing project: providing services to taxonomists for standard genome sequencing and annotation.</title>
        <authorList>
            <consortium name="The Broad Institute Genomics Platform"/>
            <consortium name="The Broad Institute Genome Sequencing Center for Infectious Disease"/>
            <person name="Wu L."/>
            <person name="Ma J."/>
        </authorList>
    </citation>
    <scope>NUCLEOTIDE SEQUENCE [LARGE SCALE GENOMIC DNA]</scope>
    <source>
        <strain evidence="3">JCM 15592</strain>
    </source>
</reference>